<organism evidence="2 3">
    <name type="scientific">Leptospirillum ferriphilum</name>
    <dbReference type="NCBI Taxonomy" id="178606"/>
    <lineage>
        <taxon>Bacteria</taxon>
        <taxon>Pseudomonadati</taxon>
        <taxon>Nitrospirota</taxon>
        <taxon>Nitrospiria</taxon>
        <taxon>Nitrospirales</taxon>
        <taxon>Nitrospiraceae</taxon>
        <taxon>Leptospirillum</taxon>
    </lineage>
</organism>
<feature type="compositionally biased region" description="Basic and acidic residues" evidence="1">
    <location>
        <begin position="46"/>
        <end position="66"/>
    </location>
</feature>
<sequence length="95" mass="10970">MFPSSEREKIEKTLSPQGSLHFCVSLFRSVRCQFLSSPGLKRIFSPEKRAQTTESQKKNLRREDSRRRRCLSLQQTGRTVRGSSCRSRTDTGHLP</sequence>
<reference evidence="2 3" key="1">
    <citation type="submission" date="2014-06" db="EMBL/GenBank/DDBJ databases">
        <title>Draft genome sequence of iron oxidizing acidophile Leptospirillum ferriphilum DSM14647.</title>
        <authorList>
            <person name="Cardenas J.P."/>
            <person name="Lazcano M."/>
            <person name="Ossandon F.J."/>
            <person name="Corbett M."/>
            <person name="Holmes D.S."/>
            <person name="Watkin E."/>
        </authorList>
    </citation>
    <scope>NUCLEOTIDE SEQUENCE [LARGE SCALE GENOMIC DNA]</scope>
    <source>
        <strain evidence="2 3">DSM 14647</strain>
    </source>
</reference>
<feature type="compositionally biased region" description="Polar residues" evidence="1">
    <location>
        <begin position="72"/>
        <end position="86"/>
    </location>
</feature>
<evidence type="ECO:0000313" key="3">
    <source>
        <dbReference type="Proteomes" id="UP000029452"/>
    </source>
</evidence>
<gene>
    <name evidence="2" type="ORF">LptCag_1063</name>
</gene>
<dbReference type="PATRIC" id="fig|178606.4.peg.871"/>
<evidence type="ECO:0000313" key="2">
    <source>
        <dbReference type="EMBL" id="KGA94300.1"/>
    </source>
</evidence>
<comment type="caution">
    <text evidence="2">The sequence shown here is derived from an EMBL/GenBank/DDBJ whole genome shotgun (WGS) entry which is preliminary data.</text>
</comment>
<dbReference type="AlphaFoldDB" id="A0A094WCR1"/>
<proteinExistence type="predicted"/>
<dbReference type="Proteomes" id="UP000029452">
    <property type="component" value="Unassembled WGS sequence"/>
</dbReference>
<protein>
    <submittedName>
        <fullName evidence="2">Uncharacterized protein</fullName>
    </submittedName>
</protein>
<dbReference type="EMBL" id="JPGK01000003">
    <property type="protein sequence ID" value="KGA94300.1"/>
    <property type="molecule type" value="Genomic_DNA"/>
</dbReference>
<name>A0A094WCR1_9BACT</name>
<accession>A0A094WCR1</accession>
<feature type="region of interest" description="Disordered" evidence="1">
    <location>
        <begin position="46"/>
        <end position="95"/>
    </location>
</feature>
<evidence type="ECO:0000256" key="1">
    <source>
        <dbReference type="SAM" id="MobiDB-lite"/>
    </source>
</evidence>